<dbReference type="PRINTS" id="PR00455">
    <property type="entry name" value="HTHTETR"/>
</dbReference>
<dbReference type="PANTHER" id="PTHR47506:SF7">
    <property type="entry name" value="TRANSCRIPTIONAL REGULATORY PROTEIN"/>
    <property type="match status" value="1"/>
</dbReference>
<keyword evidence="3" id="KW-0804">Transcription</keyword>
<comment type="caution">
    <text evidence="6">The sequence shown here is derived from an EMBL/GenBank/DDBJ whole genome shotgun (WGS) entry which is preliminary data.</text>
</comment>
<evidence type="ECO:0000256" key="3">
    <source>
        <dbReference type="ARBA" id="ARBA00023163"/>
    </source>
</evidence>
<feature type="domain" description="HTH tetR-type" evidence="5">
    <location>
        <begin position="9"/>
        <end position="69"/>
    </location>
</feature>
<evidence type="ECO:0000256" key="4">
    <source>
        <dbReference type="PROSITE-ProRule" id="PRU00335"/>
    </source>
</evidence>
<keyword evidence="2 4" id="KW-0238">DNA-binding</keyword>
<dbReference type="Gene3D" id="1.10.357.10">
    <property type="entry name" value="Tetracycline Repressor, domain 2"/>
    <property type="match status" value="1"/>
</dbReference>
<dbReference type="Proteomes" id="UP000284605">
    <property type="component" value="Unassembled WGS sequence"/>
</dbReference>
<gene>
    <name evidence="6" type="ORF">D3874_20550</name>
</gene>
<dbReference type="PANTHER" id="PTHR47506">
    <property type="entry name" value="TRANSCRIPTIONAL REGULATORY PROTEIN"/>
    <property type="match status" value="1"/>
</dbReference>
<dbReference type="PROSITE" id="PS50977">
    <property type="entry name" value="HTH_TETR_2"/>
    <property type="match status" value="1"/>
</dbReference>
<evidence type="ECO:0000259" key="5">
    <source>
        <dbReference type="PROSITE" id="PS50977"/>
    </source>
</evidence>
<dbReference type="InterPro" id="IPR009057">
    <property type="entry name" value="Homeodomain-like_sf"/>
</dbReference>
<dbReference type="SUPFAM" id="SSF48498">
    <property type="entry name" value="Tetracyclin repressor-like, C-terminal domain"/>
    <property type="match status" value="1"/>
</dbReference>
<dbReference type="AlphaFoldDB" id="A0A418WJB7"/>
<evidence type="ECO:0000256" key="1">
    <source>
        <dbReference type="ARBA" id="ARBA00023015"/>
    </source>
</evidence>
<dbReference type="Gene3D" id="1.10.10.60">
    <property type="entry name" value="Homeodomain-like"/>
    <property type="match status" value="1"/>
</dbReference>
<reference evidence="6 7" key="1">
    <citation type="submission" date="2018-09" db="EMBL/GenBank/DDBJ databases">
        <authorList>
            <person name="Zhu H."/>
        </authorList>
    </citation>
    <scope>NUCLEOTIDE SEQUENCE [LARGE SCALE GENOMIC DNA]</scope>
    <source>
        <strain evidence="6 7">K1W22B-8</strain>
    </source>
</reference>
<dbReference type="InterPro" id="IPR001647">
    <property type="entry name" value="HTH_TetR"/>
</dbReference>
<evidence type="ECO:0000256" key="2">
    <source>
        <dbReference type="ARBA" id="ARBA00023125"/>
    </source>
</evidence>
<dbReference type="GO" id="GO:0003677">
    <property type="term" value="F:DNA binding"/>
    <property type="evidence" value="ECO:0007669"/>
    <property type="project" value="UniProtKB-UniRule"/>
</dbReference>
<evidence type="ECO:0000313" key="7">
    <source>
        <dbReference type="Proteomes" id="UP000284605"/>
    </source>
</evidence>
<dbReference type="RefSeq" id="WP_119782410.1">
    <property type="nucleotide sequence ID" value="NZ_QYUK01000011.1"/>
</dbReference>
<sequence>MGHSQAEKAQTHARIVKIASQRFRESGIDGVSLADLMKEAGLTHGGFYRHFDSRDELVTEAVGHALAQSNGRLGGVTLAALIDYYLSPAHRDGVADGCAVTALVADIARSNETARTAYTGQVKRNLAGMTRMAPDGGRAQAINLLVSLVGALSLARAVNDEALSREILETVRETLKASATTSPSHR</sequence>
<keyword evidence="1" id="KW-0805">Transcription regulation</keyword>
<dbReference type="Pfam" id="PF00440">
    <property type="entry name" value="TetR_N"/>
    <property type="match status" value="1"/>
</dbReference>
<organism evidence="6 7">
    <name type="scientific">Oleomonas cavernae</name>
    <dbReference type="NCBI Taxonomy" id="2320859"/>
    <lineage>
        <taxon>Bacteria</taxon>
        <taxon>Pseudomonadati</taxon>
        <taxon>Pseudomonadota</taxon>
        <taxon>Alphaproteobacteria</taxon>
        <taxon>Acetobacterales</taxon>
        <taxon>Acetobacteraceae</taxon>
        <taxon>Oleomonas</taxon>
    </lineage>
</organism>
<proteinExistence type="predicted"/>
<keyword evidence="7" id="KW-1185">Reference proteome</keyword>
<dbReference type="OrthoDB" id="9798857at2"/>
<accession>A0A418WJB7</accession>
<name>A0A418WJB7_9PROT</name>
<dbReference type="SUPFAM" id="SSF46689">
    <property type="entry name" value="Homeodomain-like"/>
    <property type="match status" value="1"/>
</dbReference>
<dbReference type="EMBL" id="QYUK01000011">
    <property type="protein sequence ID" value="RJF90105.1"/>
    <property type="molecule type" value="Genomic_DNA"/>
</dbReference>
<feature type="DNA-binding region" description="H-T-H motif" evidence="4">
    <location>
        <begin position="32"/>
        <end position="51"/>
    </location>
</feature>
<dbReference type="InterPro" id="IPR036271">
    <property type="entry name" value="Tet_transcr_reg_TetR-rel_C_sf"/>
</dbReference>
<evidence type="ECO:0000313" key="6">
    <source>
        <dbReference type="EMBL" id="RJF90105.1"/>
    </source>
</evidence>
<protein>
    <submittedName>
        <fullName evidence="6">TetR/AcrR family transcriptional regulator</fullName>
    </submittedName>
</protein>